<comment type="function">
    <text evidence="5">An accessory protein needed during the final step in the assembly of 30S ribosomal subunit, possibly for assembly of the head region. Essential for efficient processing of 16S rRNA. May be needed both before and after RbfA during the maturation of 16S rRNA. It has affinity for free ribosomal 30S subunits but not for 70S ribosomes.</text>
</comment>
<evidence type="ECO:0000256" key="3">
    <source>
        <dbReference type="ARBA" id="ARBA00022552"/>
    </source>
</evidence>
<dbReference type="GO" id="GO:0042274">
    <property type="term" value="P:ribosomal small subunit biogenesis"/>
    <property type="evidence" value="ECO:0007669"/>
    <property type="project" value="UniProtKB-UniRule"/>
</dbReference>
<dbReference type="AlphaFoldDB" id="A0A1G7NX61"/>
<dbReference type="InterPro" id="IPR011961">
    <property type="entry name" value="RimM"/>
</dbReference>
<dbReference type="SUPFAM" id="SSF50447">
    <property type="entry name" value="Translation proteins"/>
    <property type="match status" value="1"/>
</dbReference>
<protein>
    <recommendedName>
        <fullName evidence="5">Ribosome maturation factor RimM</fullName>
    </recommendedName>
</protein>
<evidence type="ECO:0000313" key="9">
    <source>
        <dbReference type="Proteomes" id="UP000199708"/>
    </source>
</evidence>
<evidence type="ECO:0000256" key="4">
    <source>
        <dbReference type="ARBA" id="ARBA00023186"/>
    </source>
</evidence>
<dbReference type="GO" id="GO:0043022">
    <property type="term" value="F:ribosome binding"/>
    <property type="evidence" value="ECO:0007669"/>
    <property type="project" value="InterPro"/>
</dbReference>
<dbReference type="InterPro" id="IPR027275">
    <property type="entry name" value="PRC-brl_dom"/>
</dbReference>
<dbReference type="InterPro" id="IPR011033">
    <property type="entry name" value="PRC_barrel-like_sf"/>
</dbReference>
<dbReference type="HAMAP" id="MF_00014">
    <property type="entry name" value="Ribosome_mat_RimM"/>
    <property type="match status" value="1"/>
</dbReference>
<keyword evidence="9" id="KW-1185">Reference proteome</keyword>
<dbReference type="PANTHER" id="PTHR33692:SF1">
    <property type="entry name" value="RIBOSOME MATURATION FACTOR RIMM"/>
    <property type="match status" value="1"/>
</dbReference>
<evidence type="ECO:0000313" key="8">
    <source>
        <dbReference type="EMBL" id="SDF78594.1"/>
    </source>
</evidence>
<gene>
    <name evidence="5" type="primary">rimM</name>
    <name evidence="8" type="ORF">SAMN05421791_10140</name>
</gene>
<organism evidence="8 9">
    <name type="scientific">Facklamia miroungae</name>
    <dbReference type="NCBI Taxonomy" id="120956"/>
    <lineage>
        <taxon>Bacteria</taxon>
        <taxon>Bacillati</taxon>
        <taxon>Bacillota</taxon>
        <taxon>Bacilli</taxon>
        <taxon>Lactobacillales</taxon>
        <taxon>Aerococcaceae</taxon>
        <taxon>Facklamia</taxon>
    </lineage>
</organism>
<comment type="similarity">
    <text evidence="5">Belongs to the RimM family.</text>
</comment>
<sequence>MQYYQVARIVNTFGIKGQVKVLMDTDFIEERFAEGNRLFILKDGKSIQEVTVQSIQDHKGSYLVKFKEYNNINEVEFFKGLTLAISAQDQQELEEDAYYHHQIIGLSVYTMQNQKLGTIKEIISLGSNDVWVVKADKANQKDILLPFINDVVKEVNLNEGIVRVELMEGLVDES</sequence>
<reference evidence="8 9" key="1">
    <citation type="submission" date="2016-10" db="EMBL/GenBank/DDBJ databases">
        <authorList>
            <person name="de Groot N.N."/>
        </authorList>
    </citation>
    <scope>NUCLEOTIDE SEQUENCE [LARGE SCALE GENOMIC DNA]</scope>
    <source>
        <strain evidence="8 9">ATCC BAA-466</strain>
    </source>
</reference>
<keyword evidence="3 5" id="KW-0698">rRNA processing</keyword>
<keyword evidence="4 5" id="KW-0143">Chaperone</keyword>
<dbReference type="GO" id="GO:0005840">
    <property type="term" value="C:ribosome"/>
    <property type="evidence" value="ECO:0007669"/>
    <property type="project" value="InterPro"/>
</dbReference>
<dbReference type="PANTHER" id="PTHR33692">
    <property type="entry name" value="RIBOSOME MATURATION FACTOR RIMM"/>
    <property type="match status" value="1"/>
</dbReference>
<evidence type="ECO:0000256" key="5">
    <source>
        <dbReference type="HAMAP-Rule" id="MF_00014"/>
    </source>
</evidence>
<dbReference type="Pfam" id="PF01782">
    <property type="entry name" value="RimM"/>
    <property type="match status" value="1"/>
</dbReference>
<dbReference type="GO" id="GO:0006364">
    <property type="term" value="P:rRNA processing"/>
    <property type="evidence" value="ECO:0007669"/>
    <property type="project" value="UniProtKB-UniRule"/>
</dbReference>
<feature type="domain" description="RimM N-terminal" evidence="6">
    <location>
        <begin position="5"/>
        <end position="88"/>
    </location>
</feature>
<feature type="domain" description="PRC-barrel" evidence="7">
    <location>
        <begin position="95"/>
        <end position="170"/>
    </location>
</feature>
<evidence type="ECO:0000259" key="6">
    <source>
        <dbReference type="Pfam" id="PF01782"/>
    </source>
</evidence>
<dbReference type="InterPro" id="IPR009000">
    <property type="entry name" value="Transl_B-barrel_sf"/>
</dbReference>
<comment type="subunit">
    <text evidence="5">Binds ribosomal protein uS19.</text>
</comment>
<dbReference type="InterPro" id="IPR002676">
    <property type="entry name" value="RimM_N"/>
</dbReference>
<evidence type="ECO:0000259" key="7">
    <source>
        <dbReference type="Pfam" id="PF05239"/>
    </source>
</evidence>
<dbReference type="RefSeq" id="WP_090288750.1">
    <property type="nucleotide sequence ID" value="NZ_FNCK01000001.1"/>
</dbReference>
<dbReference type="OrthoDB" id="9810331at2"/>
<proteinExistence type="inferred from homology"/>
<comment type="domain">
    <text evidence="5">The PRC barrel domain binds ribosomal protein uS19.</text>
</comment>
<dbReference type="Gene3D" id="2.40.30.60">
    <property type="entry name" value="RimM"/>
    <property type="match status" value="1"/>
</dbReference>
<dbReference type="Proteomes" id="UP000199708">
    <property type="component" value="Unassembled WGS sequence"/>
</dbReference>
<dbReference type="SUPFAM" id="SSF50346">
    <property type="entry name" value="PRC-barrel domain"/>
    <property type="match status" value="1"/>
</dbReference>
<dbReference type="InterPro" id="IPR036976">
    <property type="entry name" value="RimM_N_sf"/>
</dbReference>
<dbReference type="EMBL" id="FNCK01000001">
    <property type="protein sequence ID" value="SDF78594.1"/>
    <property type="molecule type" value="Genomic_DNA"/>
</dbReference>
<dbReference type="GO" id="GO:0005737">
    <property type="term" value="C:cytoplasm"/>
    <property type="evidence" value="ECO:0007669"/>
    <property type="project" value="UniProtKB-SubCell"/>
</dbReference>
<dbReference type="Gene3D" id="2.30.30.240">
    <property type="entry name" value="PRC-barrel domain"/>
    <property type="match status" value="1"/>
</dbReference>
<evidence type="ECO:0000256" key="1">
    <source>
        <dbReference type="ARBA" id="ARBA00022490"/>
    </source>
</evidence>
<name>A0A1G7NX61_9LACT</name>
<evidence type="ECO:0000256" key="2">
    <source>
        <dbReference type="ARBA" id="ARBA00022517"/>
    </source>
</evidence>
<keyword evidence="1 5" id="KW-0963">Cytoplasm</keyword>
<dbReference type="STRING" id="120956.SAMN05421791_10140"/>
<comment type="subcellular location">
    <subcellularLocation>
        <location evidence="5">Cytoplasm</location>
    </subcellularLocation>
</comment>
<dbReference type="Pfam" id="PF05239">
    <property type="entry name" value="PRC"/>
    <property type="match status" value="1"/>
</dbReference>
<accession>A0A1G7NX61</accession>
<dbReference type="NCBIfam" id="TIGR02273">
    <property type="entry name" value="16S_RimM"/>
    <property type="match status" value="1"/>
</dbReference>
<keyword evidence="2 5" id="KW-0690">Ribosome biogenesis</keyword>